<evidence type="ECO:0008006" key="3">
    <source>
        <dbReference type="Google" id="ProtNLM"/>
    </source>
</evidence>
<sequence length="396" mass="44082">MNRPYVSTPAGFATLEQQVRPLLKAGQYEAAEALLAPYLASGTGPLAVWRLLVSAIRPQGKLAATRAIQEMLVANVPGDFSARFDLAETLLLMGEFGRGWREYRYRYSLAHTTQYERKVQRPRWSGQPIPGQTLLIHDEQGYGDTFQFMRMVPWAKAKSGARVVLEVNAESVSLAKRLTGYDDIVVRGSLPPAFDMHCEMMSLPMAMNLQLADLPGPMPYLTPDPARVDYWRLKLAHLRRPLVALVWAGRPTHTNDANRSLRLDQLAPLAMPGVSFVSIQKGPAESQAASAPEGMSLLSLSDGIRDFEDTAAILSLVDLLISVDSSPVHLAGAMGVPAWVMLPFVPDWRWLMGRTDTPWYPATRLFRQPKRGDWEGVMASMREELKQRFARGEHGS</sequence>
<reference evidence="2" key="1">
    <citation type="submission" date="2016-10" db="EMBL/GenBank/DDBJ databases">
        <authorList>
            <person name="Varghese N."/>
        </authorList>
    </citation>
    <scope>NUCLEOTIDE SEQUENCE [LARGE SCALE GENOMIC DNA]</scope>
    <source>
        <strain evidence="2">GAS106B</strain>
    </source>
</reference>
<dbReference type="Proteomes" id="UP000183487">
    <property type="component" value="Unassembled WGS sequence"/>
</dbReference>
<dbReference type="RefSeq" id="WP_074769255.1">
    <property type="nucleotide sequence ID" value="NZ_FNKP01000002.1"/>
</dbReference>
<organism evidence="1 2">
    <name type="scientific">Paraburkholderia fungorum</name>
    <dbReference type="NCBI Taxonomy" id="134537"/>
    <lineage>
        <taxon>Bacteria</taxon>
        <taxon>Pseudomonadati</taxon>
        <taxon>Pseudomonadota</taxon>
        <taxon>Betaproteobacteria</taxon>
        <taxon>Burkholderiales</taxon>
        <taxon>Burkholderiaceae</taxon>
        <taxon>Paraburkholderia</taxon>
    </lineage>
</organism>
<protein>
    <recommendedName>
        <fullName evidence="3">Glycosyl transferase family 8</fullName>
    </recommendedName>
</protein>
<dbReference type="InterPro" id="IPR011990">
    <property type="entry name" value="TPR-like_helical_dom_sf"/>
</dbReference>
<dbReference type="OrthoDB" id="9814129at2"/>
<accession>A0A1H1I8B1</accession>
<evidence type="ECO:0000313" key="1">
    <source>
        <dbReference type="EMBL" id="SDR33933.1"/>
    </source>
</evidence>
<evidence type="ECO:0000313" key="2">
    <source>
        <dbReference type="Proteomes" id="UP000183487"/>
    </source>
</evidence>
<proteinExistence type="predicted"/>
<dbReference type="EMBL" id="FNKP01000002">
    <property type="protein sequence ID" value="SDR33933.1"/>
    <property type="molecule type" value="Genomic_DNA"/>
</dbReference>
<name>A0A1H1I8B1_9BURK</name>
<gene>
    <name evidence="1" type="ORF">SAMN05443245_4811</name>
</gene>
<dbReference type="SUPFAM" id="SSF48452">
    <property type="entry name" value="TPR-like"/>
    <property type="match status" value="1"/>
</dbReference>
<dbReference type="AlphaFoldDB" id="A0A1H1I8B1"/>
<dbReference type="Gene3D" id="3.40.50.2000">
    <property type="entry name" value="Glycogen Phosphorylase B"/>
    <property type="match status" value="1"/>
</dbReference>
<dbReference type="SUPFAM" id="SSF53756">
    <property type="entry name" value="UDP-Glycosyltransferase/glycogen phosphorylase"/>
    <property type="match status" value="1"/>
</dbReference>
<keyword evidence="2" id="KW-1185">Reference proteome</keyword>